<evidence type="ECO:0000259" key="1">
    <source>
        <dbReference type="SMART" id="SM00287"/>
    </source>
</evidence>
<dbReference type="InterPro" id="IPR003646">
    <property type="entry name" value="SH3-like_bac-type"/>
</dbReference>
<gene>
    <name evidence="2" type="ORF">EM808_19475</name>
</gene>
<dbReference type="SMART" id="SM00287">
    <property type="entry name" value="SH3b"/>
    <property type="match status" value="4"/>
</dbReference>
<feature type="domain" description="SH3b" evidence="1">
    <location>
        <begin position="191"/>
        <end position="253"/>
    </location>
</feature>
<dbReference type="Proteomes" id="UP000288024">
    <property type="component" value="Unassembled WGS sequence"/>
</dbReference>
<dbReference type="InterPro" id="IPR010466">
    <property type="entry name" value="DUF1058"/>
</dbReference>
<dbReference type="GeneID" id="87619146"/>
<dbReference type="Pfam" id="PF06347">
    <property type="entry name" value="SH3_4"/>
    <property type="match status" value="1"/>
</dbReference>
<evidence type="ECO:0000313" key="3">
    <source>
        <dbReference type="Proteomes" id="UP000288024"/>
    </source>
</evidence>
<reference evidence="2 3" key="1">
    <citation type="submission" date="2019-01" db="EMBL/GenBank/DDBJ databases">
        <title>Bacillus sp. M5HDSG1-1, whole genome shotgun sequence.</title>
        <authorList>
            <person name="Tuo L."/>
        </authorList>
    </citation>
    <scope>NUCLEOTIDE SEQUENCE [LARGE SCALE GENOMIC DNA]</scope>
    <source>
        <strain evidence="2 3">M5HDSG1-1</strain>
    </source>
</reference>
<dbReference type="RefSeq" id="WP_127739873.1">
    <property type="nucleotide sequence ID" value="NZ_CAJCKN010000005.1"/>
</dbReference>
<proteinExistence type="predicted"/>
<dbReference type="EMBL" id="RZTZ01000009">
    <property type="protein sequence ID" value="RVT59477.1"/>
    <property type="molecule type" value="Genomic_DNA"/>
</dbReference>
<accession>A0A437K7D1</accession>
<evidence type="ECO:0000313" key="2">
    <source>
        <dbReference type="EMBL" id="RVT59477.1"/>
    </source>
</evidence>
<name>A0A437K7D1_9BACI</name>
<dbReference type="InterPro" id="IPR052354">
    <property type="entry name" value="Cell_Wall_Dynamics_Protein"/>
</dbReference>
<sequence length="526" mass="59588">MKKHLTILLVVILSFLTIIPIGIKAAELEKAQCTMTIDAAKNTQANPASASGACNDQVFGYYAPDSKTYNLFGLIHDTVTKNGQVFTMAVMDDNHVEADLTVYIKDSSKDEEGSDTDLPTLFKIRVTKDNAAVHTSNSGSSKTYKHLKLNNIVEVVEQKGTWYKIKDGSTYGWIWNQYVSKDLTPEVPTVLYSLRVTKDNAAVHTSNSGSSKTYKHLNLNDIVEVVEQKGTWYKIKDGSTYGWIWNQYVSTDLTPEVPTVLYNLRVTKDSAAVHTSNSGSSKTYKHLNLNDIVEVVEQKGTWYKIKDGSTYGWIWNQYVSTDLTPEVPSKVLYELRVTKEKAAVHTSNSGKSKTYKHLYTNNIVEVVEKKGTWYKIKDGTGYGWIWNQYVSTNLTPQSLYDLRIVKDKAAIHTSNSGKSKTYKHLYKNNIVEVVEKKGTWYKIKDGSSYGWVWNQYVSTNLTQNTLYKMKVTKDKAAVHTSDSGKAKTYKHLAKNKVVEVVEKKNNWYKIKDGKSFGWIYGNYVKK</sequence>
<dbReference type="PANTHER" id="PTHR34408:SF1">
    <property type="entry name" value="GLYCOSYL HYDROLASE FAMILY 19 DOMAIN-CONTAINING PROTEIN HI_1415"/>
    <property type="match status" value="1"/>
</dbReference>
<feature type="domain" description="SH3b" evidence="1">
    <location>
        <begin position="119"/>
        <end position="183"/>
    </location>
</feature>
<organism evidence="2 3">
    <name type="scientific">Niallia taxi</name>
    <dbReference type="NCBI Taxonomy" id="2499688"/>
    <lineage>
        <taxon>Bacteria</taxon>
        <taxon>Bacillati</taxon>
        <taxon>Bacillota</taxon>
        <taxon>Bacilli</taxon>
        <taxon>Bacillales</taxon>
        <taxon>Bacillaceae</taxon>
        <taxon>Niallia</taxon>
    </lineage>
</organism>
<feature type="domain" description="SH3b" evidence="1">
    <location>
        <begin position="261"/>
        <end position="323"/>
    </location>
</feature>
<dbReference type="Gene3D" id="2.30.30.40">
    <property type="entry name" value="SH3 Domains"/>
    <property type="match status" value="6"/>
</dbReference>
<dbReference type="Pfam" id="PF08239">
    <property type="entry name" value="SH3_3"/>
    <property type="match status" value="5"/>
</dbReference>
<keyword evidence="3" id="KW-1185">Reference proteome</keyword>
<comment type="caution">
    <text evidence="2">The sequence shown here is derived from an EMBL/GenBank/DDBJ whole genome shotgun (WGS) entry which is preliminary data.</text>
</comment>
<dbReference type="AlphaFoldDB" id="A0A437K7D1"/>
<feature type="domain" description="SH3b" evidence="1">
    <location>
        <begin position="400"/>
        <end position="461"/>
    </location>
</feature>
<dbReference type="PANTHER" id="PTHR34408">
    <property type="entry name" value="FAMILY PROTEIN, PUTATIVE-RELATED"/>
    <property type="match status" value="1"/>
</dbReference>
<protein>
    <recommendedName>
        <fullName evidence="1">SH3b domain-containing protein</fullName>
    </recommendedName>
</protein>